<comment type="caution">
    <text evidence="1">The sequence shown here is derived from an EMBL/GenBank/DDBJ whole genome shotgun (WGS) entry which is preliminary data.</text>
</comment>
<dbReference type="InterPro" id="IPR011989">
    <property type="entry name" value="ARM-like"/>
</dbReference>
<dbReference type="InterPro" id="IPR042856">
    <property type="entry name" value="RSP14"/>
</dbReference>
<sequence>MHPLNKNSYLQSRTQDINSRILNRSVDVARNQPTLDESDFDPGYNRLTSQYPYIPSTHIDPTRRPVAFGRWALPKLKRELHNKDNKIVLQAVTSLSDLLHDSERVYDAVTLKIPNRLADLLTHEMPEIRERVCITLTTLAGIASGREVIVKCNLLMDNLAKLMDDEEETIRFKVAILLEMIARTWFAADYLVDAGFIKLILDRISKEIDNIKLTYLEALMFLMYAEGKDEALSLGAFDLFVSCMEEGTDFIVTKAADCLLMLTSIRPAKEIAFDKQTLQRLTQLLYRDNFEIYSSVASAIMFCTIKSRAKIQAKEMPRLLERLIVLMNDWKCRSAQLFSIKALTNICEYPDVRTEVKQKYLDKVEEIIVNDENVRRHKEILLTVIKWVPRSAT</sequence>
<dbReference type="Proteomes" id="UP001329430">
    <property type="component" value="Chromosome 5"/>
</dbReference>
<dbReference type="PANTHER" id="PTHR15599">
    <property type="entry name" value="RTDR1"/>
    <property type="match status" value="1"/>
</dbReference>
<evidence type="ECO:0000313" key="1">
    <source>
        <dbReference type="EMBL" id="KAK5643069.1"/>
    </source>
</evidence>
<dbReference type="Gene3D" id="1.25.10.10">
    <property type="entry name" value="Leucine-rich Repeat Variant"/>
    <property type="match status" value="2"/>
</dbReference>
<protein>
    <recommendedName>
        <fullName evidence="3">Rhabdoid tumor deletion region protein 1</fullName>
    </recommendedName>
</protein>
<dbReference type="PANTHER" id="PTHR15599:SF1">
    <property type="entry name" value="RADIAL SPOKE HEAD 14 HOMOLOG"/>
    <property type="match status" value="1"/>
</dbReference>
<keyword evidence="2" id="KW-1185">Reference proteome</keyword>
<accession>A0AAN7VH09</accession>
<dbReference type="EMBL" id="JAVRBK010000005">
    <property type="protein sequence ID" value="KAK5643069.1"/>
    <property type="molecule type" value="Genomic_DNA"/>
</dbReference>
<dbReference type="AlphaFoldDB" id="A0AAN7VH09"/>
<reference evidence="1 2" key="1">
    <citation type="journal article" date="2024" name="Insects">
        <title>An Improved Chromosome-Level Genome Assembly of the Firefly Pyrocoelia pectoralis.</title>
        <authorList>
            <person name="Fu X."/>
            <person name="Meyer-Rochow V.B."/>
            <person name="Ballantyne L."/>
            <person name="Zhu X."/>
        </authorList>
    </citation>
    <scope>NUCLEOTIDE SEQUENCE [LARGE SCALE GENOMIC DNA]</scope>
    <source>
        <strain evidence="1">XCY_ONT2</strain>
    </source>
</reference>
<proteinExistence type="predicted"/>
<evidence type="ECO:0000313" key="2">
    <source>
        <dbReference type="Proteomes" id="UP001329430"/>
    </source>
</evidence>
<name>A0AAN7VH09_9COLE</name>
<evidence type="ECO:0008006" key="3">
    <source>
        <dbReference type="Google" id="ProtNLM"/>
    </source>
</evidence>
<organism evidence="1 2">
    <name type="scientific">Pyrocoelia pectoralis</name>
    <dbReference type="NCBI Taxonomy" id="417401"/>
    <lineage>
        <taxon>Eukaryota</taxon>
        <taxon>Metazoa</taxon>
        <taxon>Ecdysozoa</taxon>
        <taxon>Arthropoda</taxon>
        <taxon>Hexapoda</taxon>
        <taxon>Insecta</taxon>
        <taxon>Pterygota</taxon>
        <taxon>Neoptera</taxon>
        <taxon>Endopterygota</taxon>
        <taxon>Coleoptera</taxon>
        <taxon>Polyphaga</taxon>
        <taxon>Elateriformia</taxon>
        <taxon>Elateroidea</taxon>
        <taxon>Lampyridae</taxon>
        <taxon>Lampyrinae</taxon>
        <taxon>Pyrocoelia</taxon>
    </lineage>
</organism>
<dbReference type="InterPro" id="IPR016024">
    <property type="entry name" value="ARM-type_fold"/>
</dbReference>
<gene>
    <name evidence="1" type="ORF">RI129_006914</name>
</gene>
<dbReference type="SUPFAM" id="SSF48371">
    <property type="entry name" value="ARM repeat"/>
    <property type="match status" value="1"/>
</dbReference>